<dbReference type="PANTHER" id="PTHR13394">
    <property type="entry name" value="ORIGIN RECOGNITION COMPLEX SUBUNIT 6"/>
    <property type="match status" value="1"/>
</dbReference>
<gene>
    <name evidence="8" type="ORF">HHI36_001822</name>
</gene>
<organism evidence="8 9">
    <name type="scientific">Cryptolaemus montrouzieri</name>
    <dbReference type="NCBI Taxonomy" id="559131"/>
    <lineage>
        <taxon>Eukaryota</taxon>
        <taxon>Metazoa</taxon>
        <taxon>Ecdysozoa</taxon>
        <taxon>Arthropoda</taxon>
        <taxon>Hexapoda</taxon>
        <taxon>Insecta</taxon>
        <taxon>Pterygota</taxon>
        <taxon>Neoptera</taxon>
        <taxon>Endopterygota</taxon>
        <taxon>Coleoptera</taxon>
        <taxon>Polyphaga</taxon>
        <taxon>Cucujiformia</taxon>
        <taxon>Coccinelloidea</taxon>
        <taxon>Coccinellidae</taxon>
        <taxon>Scymninae</taxon>
        <taxon>Scymnini</taxon>
        <taxon>Cryptolaemus</taxon>
    </lineage>
</organism>
<comment type="subcellular location">
    <subcellularLocation>
        <location evidence="1">Nucleus</location>
    </subcellularLocation>
</comment>
<keyword evidence="9" id="KW-1185">Reference proteome</keyword>
<dbReference type="GO" id="GO:0005634">
    <property type="term" value="C:nucleus"/>
    <property type="evidence" value="ECO:0007669"/>
    <property type="project" value="UniProtKB-SubCell"/>
</dbReference>
<feature type="domain" description="ORC6 second cyclin-like" evidence="7">
    <location>
        <begin position="88"/>
        <end position="167"/>
    </location>
</feature>
<evidence type="ECO:0000256" key="4">
    <source>
        <dbReference type="ARBA" id="ARBA00023125"/>
    </source>
</evidence>
<sequence>MDIISKRLNIHDSSTIKKCEEFLRVLQTKTSLKLSDQVKTIICLEIATTFTGSSFDKEAALQLCALKKSSYENNLNNIKKILNIDKPLSISELCVQFSCTQLKDAAQELYSHYKDSDSKDDMHPQYAAAAVYTVCKMNNMKPPKSQFVTLSRLKSNQWNALINDFETFAITNLKQTKFKQKSNVIENTVEGHVQENANVKEKSDDHVTIEDYEVWKNRILREAEQAIREGKQ</sequence>
<dbReference type="EMBL" id="JABFTP020000185">
    <property type="protein sequence ID" value="KAL3287348.1"/>
    <property type="molecule type" value="Genomic_DNA"/>
</dbReference>
<keyword evidence="5" id="KW-0539">Nucleus</keyword>
<dbReference type="GO" id="GO:0003677">
    <property type="term" value="F:DNA binding"/>
    <property type="evidence" value="ECO:0007669"/>
    <property type="project" value="UniProtKB-KW"/>
</dbReference>
<dbReference type="Pfam" id="PF21913">
    <property type="entry name" value="ORC6_2nd"/>
    <property type="match status" value="1"/>
</dbReference>
<evidence type="ECO:0000256" key="5">
    <source>
        <dbReference type="ARBA" id="ARBA00023242"/>
    </source>
</evidence>
<evidence type="ECO:0000259" key="6">
    <source>
        <dbReference type="Pfam" id="PF05460"/>
    </source>
</evidence>
<dbReference type="InterPro" id="IPR054113">
    <property type="entry name" value="ORC6_cyclin-like_2nd"/>
</dbReference>
<dbReference type="AlphaFoldDB" id="A0ABD2P9F2"/>
<keyword evidence="4" id="KW-0238">DNA-binding</keyword>
<comment type="similarity">
    <text evidence="2">Belongs to the ORC6 family.</text>
</comment>
<evidence type="ECO:0000256" key="3">
    <source>
        <dbReference type="ARBA" id="ARBA00022705"/>
    </source>
</evidence>
<evidence type="ECO:0000256" key="1">
    <source>
        <dbReference type="ARBA" id="ARBA00004123"/>
    </source>
</evidence>
<dbReference type="InterPro" id="IPR020529">
    <property type="entry name" value="ORC6_met/pln"/>
</dbReference>
<dbReference type="Proteomes" id="UP001516400">
    <property type="component" value="Unassembled WGS sequence"/>
</dbReference>
<keyword evidence="3" id="KW-0235">DNA replication</keyword>
<name>A0ABD2P9F2_9CUCU</name>
<evidence type="ECO:0000313" key="9">
    <source>
        <dbReference type="Proteomes" id="UP001516400"/>
    </source>
</evidence>
<dbReference type="InterPro" id="IPR008721">
    <property type="entry name" value="ORC6_cyclin_first"/>
</dbReference>
<evidence type="ECO:0000259" key="7">
    <source>
        <dbReference type="Pfam" id="PF21913"/>
    </source>
</evidence>
<comment type="caution">
    <text evidence="8">The sequence shown here is derived from an EMBL/GenBank/DDBJ whole genome shotgun (WGS) entry which is preliminary data.</text>
</comment>
<evidence type="ECO:0000256" key="2">
    <source>
        <dbReference type="ARBA" id="ARBA00010840"/>
    </source>
</evidence>
<accession>A0ABD2P9F2</accession>
<evidence type="ECO:0000313" key="8">
    <source>
        <dbReference type="EMBL" id="KAL3287348.1"/>
    </source>
</evidence>
<reference evidence="8 9" key="1">
    <citation type="journal article" date="2021" name="BMC Biol.">
        <title>Horizontally acquired antibacterial genes associated with adaptive radiation of ladybird beetles.</title>
        <authorList>
            <person name="Li H.S."/>
            <person name="Tang X.F."/>
            <person name="Huang Y.H."/>
            <person name="Xu Z.Y."/>
            <person name="Chen M.L."/>
            <person name="Du X.Y."/>
            <person name="Qiu B.Y."/>
            <person name="Chen P.T."/>
            <person name="Zhang W."/>
            <person name="Slipinski A."/>
            <person name="Escalona H.E."/>
            <person name="Waterhouse R.M."/>
            <person name="Zwick A."/>
            <person name="Pang H."/>
        </authorList>
    </citation>
    <scope>NUCLEOTIDE SEQUENCE [LARGE SCALE GENOMIC DNA]</scope>
    <source>
        <strain evidence="8">SYSU2018</strain>
    </source>
</reference>
<protein>
    <recommendedName>
        <fullName evidence="10">Origin recognition complex subunit 6</fullName>
    </recommendedName>
</protein>
<proteinExistence type="inferred from homology"/>
<dbReference type="Gene3D" id="1.10.472.10">
    <property type="entry name" value="Cyclin-like"/>
    <property type="match status" value="1"/>
</dbReference>
<feature type="domain" description="ORC6 first cyclin-like" evidence="6">
    <location>
        <begin position="3"/>
        <end position="84"/>
    </location>
</feature>
<dbReference type="Pfam" id="PF05460">
    <property type="entry name" value="ORC6"/>
    <property type="match status" value="1"/>
</dbReference>
<dbReference type="PANTHER" id="PTHR13394:SF0">
    <property type="entry name" value="ORIGIN RECOGNITION COMPLEX SUBUNIT 6"/>
    <property type="match status" value="1"/>
</dbReference>
<evidence type="ECO:0008006" key="10">
    <source>
        <dbReference type="Google" id="ProtNLM"/>
    </source>
</evidence>
<dbReference type="GO" id="GO:0006260">
    <property type="term" value="P:DNA replication"/>
    <property type="evidence" value="ECO:0007669"/>
    <property type="project" value="UniProtKB-KW"/>
</dbReference>